<dbReference type="AlphaFoldDB" id="A0A6P4YXH1"/>
<dbReference type="PANTHER" id="PTHR31932">
    <property type="entry name" value="TUBULIN POLYGLUTAMYLASE COMPLEX SUBUNIT 1"/>
    <property type="match status" value="1"/>
</dbReference>
<evidence type="ECO:0000313" key="3">
    <source>
        <dbReference type="RefSeq" id="XP_019621956.1"/>
    </source>
</evidence>
<dbReference type="Pfam" id="PF24480">
    <property type="entry name" value="TPGS1_C"/>
    <property type="match status" value="1"/>
</dbReference>
<dbReference type="Proteomes" id="UP000515135">
    <property type="component" value="Unplaced"/>
</dbReference>
<evidence type="ECO:0000313" key="2">
    <source>
        <dbReference type="Proteomes" id="UP000515135"/>
    </source>
</evidence>
<reference evidence="3" key="1">
    <citation type="submission" date="2025-08" db="UniProtKB">
        <authorList>
            <consortium name="RefSeq"/>
        </authorList>
    </citation>
    <scope>IDENTIFICATION</scope>
    <source>
        <tissue evidence="3">Gonad</tissue>
    </source>
</reference>
<protein>
    <submittedName>
        <fullName evidence="3">Tubulin polyglutamylase complex subunit 1-like</fullName>
    </submittedName>
</protein>
<dbReference type="InterPro" id="IPR039235">
    <property type="entry name" value="TPGS1"/>
</dbReference>
<dbReference type="PANTHER" id="PTHR31932:SF2">
    <property type="entry name" value="TUBULIN POLYGLUTAMYLASE COMPLEX SUBUNIT 1"/>
    <property type="match status" value="1"/>
</dbReference>
<dbReference type="GO" id="GO:0008017">
    <property type="term" value="F:microtubule binding"/>
    <property type="evidence" value="ECO:0007669"/>
    <property type="project" value="TreeGrafter"/>
</dbReference>
<dbReference type="InterPro" id="IPR047502">
    <property type="entry name" value="DD_TPGS1"/>
</dbReference>
<dbReference type="InterPro" id="IPR057632">
    <property type="entry name" value="TPGS1_C"/>
</dbReference>
<name>A0A6P4YXH1_BRABE</name>
<dbReference type="OrthoDB" id="64214at2759"/>
<proteinExistence type="predicted"/>
<dbReference type="Gene3D" id="1.20.890.10">
    <property type="entry name" value="cAMP-dependent protein kinase regulatory subunit, dimerization-anchoring domain"/>
    <property type="match status" value="1"/>
</dbReference>
<dbReference type="GeneID" id="109468150"/>
<sequence>MAEKRKPASAEEKMPESNRDFLEKTAVRGLLRGAISKLIENRPEDPIAFLAEYFDSADNKPGSNKVAKAHQELLLTHHSRPAFESNMMLAYQILSAPKNAKSKAGLKGDLFTELLTKILREVPSEMSELLLKKLLCYENEVIPYDIFHSGVMTCFIFLDFYAEADGLFTVLDTSHKKEVDKELCDTVLNQLNSAMNVTKDDPKSVLEGASKLRPDALAIALDNAFGSVVYDETMAREDFVSTAVVMFIAKVKPLR</sequence>
<dbReference type="RefSeq" id="XP_019621956.1">
    <property type="nucleotide sequence ID" value="XM_019766397.1"/>
</dbReference>
<organism evidence="2 3">
    <name type="scientific">Branchiostoma belcheri</name>
    <name type="common">Amphioxus</name>
    <dbReference type="NCBI Taxonomy" id="7741"/>
    <lineage>
        <taxon>Eukaryota</taxon>
        <taxon>Metazoa</taxon>
        <taxon>Chordata</taxon>
        <taxon>Cephalochordata</taxon>
        <taxon>Leptocardii</taxon>
        <taxon>Amphioxiformes</taxon>
        <taxon>Branchiostomatidae</taxon>
        <taxon>Branchiostoma</taxon>
    </lineage>
</organism>
<accession>A0A6P4YXH1</accession>
<keyword evidence="2" id="KW-1185">Reference proteome</keyword>
<gene>
    <name evidence="3" type="primary">LOC109468150</name>
</gene>
<feature type="domain" description="Tubulin polyglutamylase complex subunit 1-like C-terminal" evidence="1">
    <location>
        <begin position="63"/>
        <end position="252"/>
    </location>
</feature>
<dbReference type="KEGG" id="bbel:109468150"/>
<dbReference type="CDD" id="cd22960">
    <property type="entry name" value="DD_TPGS1"/>
    <property type="match status" value="1"/>
</dbReference>
<dbReference type="SUPFAM" id="SSF47391">
    <property type="entry name" value="Dimerization-anchoring domain of cAMP-dependent PK regulatory subunit"/>
    <property type="match status" value="1"/>
</dbReference>
<evidence type="ECO:0000259" key="1">
    <source>
        <dbReference type="Pfam" id="PF24480"/>
    </source>
</evidence>